<dbReference type="PANTHER" id="PTHR36999">
    <property type="entry name" value="ISOCITRATE DEHYDROGENASE [NADP]"/>
    <property type="match status" value="1"/>
</dbReference>
<dbReference type="Gene3D" id="2.40.170.20">
    <property type="entry name" value="TonB-dependent receptor, beta-barrel domain"/>
    <property type="match status" value="1"/>
</dbReference>
<evidence type="ECO:0000256" key="14">
    <source>
        <dbReference type="ARBA" id="ARBA00023237"/>
    </source>
</evidence>
<evidence type="ECO:0000256" key="2">
    <source>
        <dbReference type="ARBA" id="ARBA00004571"/>
    </source>
</evidence>
<organism evidence="21 22">
    <name type="scientific">Flavobacterium cupriresistens</name>
    <dbReference type="NCBI Taxonomy" id="2893885"/>
    <lineage>
        <taxon>Bacteria</taxon>
        <taxon>Pseudomonadati</taxon>
        <taxon>Bacteroidota</taxon>
        <taxon>Flavobacteriia</taxon>
        <taxon>Flavobacteriales</taxon>
        <taxon>Flavobacteriaceae</taxon>
        <taxon>Flavobacterium</taxon>
    </lineage>
</organism>
<keyword evidence="13 17" id="KW-0472">Membrane</keyword>
<keyword evidence="18" id="KW-0732">Signal</keyword>
<keyword evidence="11" id="KW-0521">NADP</keyword>
<evidence type="ECO:0000256" key="7">
    <source>
        <dbReference type="ARBA" id="ARBA00022532"/>
    </source>
</evidence>
<evidence type="ECO:0000256" key="18">
    <source>
        <dbReference type="SAM" id="SignalP"/>
    </source>
</evidence>
<feature type="signal peptide" evidence="18">
    <location>
        <begin position="1"/>
        <end position="21"/>
    </location>
</feature>
<dbReference type="InterPro" id="IPR039426">
    <property type="entry name" value="TonB-dep_rcpt-like"/>
</dbReference>
<evidence type="ECO:0000313" key="21">
    <source>
        <dbReference type="EMBL" id="MDX6188556.1"/>
    </source>
</evidence>
<comment type="catalytic activity">
    <reaction evidence="15">
        <text>D-threo-isocitrate + NADP(+) = 2-oxoglutarate + CO2 + NADPH</text>
        <dbReference type="Rhea" id="RHEA:19629"/>
        <dbReference type="ChEBI" id="CHEBI:15562"/>
        <dbReference type="ChEBI" id="CHEBI:16526"/>
        <dbReference type="ChEBI" id="CHEBI:16810"/>
        <dbReference type="ChEBI" id="CHEBI:57783"/>
        <dbReference type="ChEBI" id="CHEBI:58349"/>
        <dbReference type="EC" id="1.1.1.42"/>
    </reaction>
</comment>
<protein>
    <recommendedName>
        <fullName evidence="3">isocitrate dehydrogenase (NADP(+))</fullName>
        <ecNumber evidence="3">1.1.1.42</ecNumber>
    </recommendedName>
</protein>
<evidence type="ECO:0000256" key="11">
    <source>
        <dbReference type="ARBA" id="ARBA00022857"/>
    </source>
</evidence>
<comment type="caution">
    <text evidence="21">The sequence shown here is derived from an EMBL/GenBank/DDBJ whole genome shotgun (WGS) entry which is preliminary data.</text>
</comment>
<dbReference type="PANTHER" id="PTHR36999:SF1">
    <property type="entry name" value="ISOCITRATE DEHYDROGENASE (NADP(+))"/>
    <property type="match status" value="1"/>
</dbReference>
<comment type="similarity">
    <text evidence="16">Belongs to the monomeric-type IDH family.</text>
</comment>
<dbReference type="SUPFAM" id="SSF56935">
    <property type="entry name" value="Porins"/>
    <property type="match status" value="1"/>
</dbReference>
<evidence type="ECO:0000259" key="19">
    <source>
        <dbReference type="Pfam" id="PF07715"/>
    </source>
</evidence>
<keyword evidence="14 17" id="KW-0998">Cell outer membrane</keyword>
<dbReference type="Pfam" id="PF14905">
    <property type="entry name" value="OMP_b-brl_3"/>
    <property type="match status" value="1"/>
</dbReference>
<feature type="domain" description="Outer membrane protein beta-barrel" evidence="20">
    <location>
        <begin position="370"/>
        <end position="694"/>
    </location>
</feature>
<dbReference type="InterPro" id="IPR037066">
    <property type="entry name" value="Plug_dom_sf"/>
</dbReference>
<dbReference type="Gene3D" id="2.60.40.1120">
    <property type="entry name" value="Carboxypeptidase-like, regulatory domain"/>
    <property type="match status" value="1"/>
</dbReference>
<evidence type="ECO:0000256" key="3">
    <source>
        <dbReference type="ARBA" id="ARBA00013013"/>
    </source>
</evidence>
<evidence type="ECO:0000256" key="5">
    <source>
        <dbReference type="ARBA" id="ARBA00022448"/>
    </source>
</evidence>
<evidence type="ECO:0000313" key="22">
    <source>
        <dbReference type="Proteomes" id="UP001273350"/>
    </source>
</evidence>
<keyword evidence="10" id="KW-0460">Magnesium</keyword>
<dbReference type="InterPro" id="IPR004436">
    <property type="entry name" value="Isocitrate_DH_NADP_mono"/>
</dbReference>
<keyword evidence="6 17" id="KW-1134">Transmembrane beta strand</keyword>
<evidence type="ECO:0000256" key="15">
    <source>
        <dbReference type="ARBA" id="ARBA00023554"/>
    </source>
</evidence>
<evidence type="ECO:0000256" key="9">
    <source>
        <dbReference type="ARBA" id="ARBA00022723"/>
    </source>
</evidence>
<dbReference type="InterPro" id="IPR041700">
    <property type="entry name" value="OMP_b-brl_3"/>
</dbReference>
<dbReference type="InterPro" id="IPR012910">
    <property type="entry name" value="Plug_dom"/>
</dbReference>
<keyword evidence="21" id="KW-0675">Receptor</keyword>
<sequence length="793" mass="89407">MIPKKINLFILLVLTALTSFSQEKFTLSGTINDFKNNETLIGVNIYIPSLKIGTTTNEYGFYSLTIPSGKHEIEISYVGYQTIQKTIDLNQNTKTNFSLQEGGEELQEVVITDNKGKINIKSPEMSTNKLSISTIKKMPVVMGEVDVLKSILLLPGVTNAGEGASGFNVRGGGADQNLILLDEATIFNSSHVFGFFSVFNPDAIKDLKLYKGGIPARYGGRASSVLDIYQKDGSSKGFHMNGGIGLISSRLLAEGPLVKDKGSFLIGGRASYAHLFLKLSEDQKDNSAYFYDLNTKLSYKLNDNNSLYLSGYFGRDVFSINKSFSNTYGNTTLNLRWNHLFSSKVFSNLSLIYSDYYYGLDLDLVGFKWDSGIKNYNIKYDFKHYISDKFKLNYGINGIYYGFNPGTIKPTGTTSGINPDQLDKKYAFEPAVYIDAESQFSKRITVSYGLRYSLFYRLGESTINYYDNDSPVIFDSNTQIYKKGTPISTKFYGKNKVIQSYDNLEPRFAISYQLNDDEALKASYNRMAQYLQLISNTSSPTPLDVWMPSDNYIKPQIADQVALGYFRNINNGAYSLEVEAYYKKVQNRLDYIDGADLIANDAIEQVILNGRMRSYGLELMLKKNEGKFNGWVSYTLSKSEQQTPGRTPEETGINDGRWYNSVYDKTHNLAVTSAYNLNEKWSFGANFTLQSGQPVTYPNAQYEYLGITVPSYGLRNENRLPAYHHLDISATLTPRKNKDRNWKGEWVFSIYNLYNRQNAASINFRQNVDTGANEAVKTSIFGMVPAVSYNFKF</sequence>
<accession>A0ABU4R7I3</accession>
<keyword evidence="5 17" id="KW-0813">Transport</keyword>
<evidence type="ECO:0000256" key="17">
    <source>
        <dbReference type="PROSITE-ProRule" id="PRU01360"/>
    </source>
</evidence>
<dbReference type="SUPFAM" id="SSF49464">
    <property type="entry name" value="Carboxypeptidase regulatory domain-like"/>
    <property type="match status" value="1"/>
</dbReference>
<dbReference type="EMBL" id="JAWXVI010000002">
    <property type="protein sequence ID" value="MDX6188556.1"/>
    <property type="molecule type" value="Genomic_DNA"/>
</dbReference>
<evidence type="ECO:0000259" key="20">
    <source>
        <dbReference type="Pfam" id="PF14905"/>
    </source>
</evidence>
<keyword evidence="8 17" id="KW-0812">Transmembrane</keyword>
<dbReference type="EC" id="1.1.1.42" evidence="3"/>
<evidence type="ECO:0000256" key="13">
    <source>
        <dbReference type="ARBA" id="ARBA00023136"/>
    </source>
</evidence>
<keyword evidence="7" id="KW-0816">Tricarboxylic acid cycle</keyword>
<name>A0ABU4R7I3_9FLAO</name>
<comment type="similarity">
    <text evidence="17">Belongs to the TonB-dependent receptor family.</text>
</comment>
<evidence type="ECO:0000256" key="16">
    <source>
        <dbReference type="ARBA" id="ARBA00046318"/>
    </source>
</evidence>
<dbReference type="Gene3D" id="2.170.130.10">
    <property type="entry name" value="TonB-dependent receptor, plug domain"/>
    <property type="match status" value="1"/>
</dbReference>
<keyword evidence="22" id="KW-1185">Reference proteome</keyword>
<dbReference type="Pfam" id="PF07715">
    <property type="entry name" value="Plug"/>
    <property type="match status" value="1"/>
</dbReference>
<evidence type="ECO:0000256" key="6">
    <source>
        <dbReference type="ARBA" id="ARBA00022452"/>
    </source>
</evidence>
<dbReference type="InterPro" id="IPR036942">
    <property type="entry name" value="Beta-barrel_TonB_sf"/>
</dbReference>
<evidence type="ECO:0000256" key="12">
    <source>
        <dbReference type="ARBA" id="ARBA00023002"/>
    </source>
</evidence>
<dbReference type="PROSITE" id="PS52016">
    <property type="entry name" value="TONB_DEPENDENT_REC_3"/>
    <property type="match status" value="1"/>
</dbReference>
<evidence type="ECO:0000256" key="8">
    <source>
        <dbReference type="ARBA" id="ARBA00022692"/>
    </source>
</evidence>
<evidence type="ECO:0000256" key="4">
    <source>
        <dbReference type="ARBA" id="ARBA00022435"/>
    </source>
</evidence>
<comment type="cofactor">
    <cofactor evidence="1">
        <name>Mg(2+)</name>
        <dbReference type="ChEBI" id="CHEBI:18420"/>
    </cofactor>
</comment>
<keyword evidence="4" id="KW-0329">Glyoxylate bypass</keyword>
<keyword evidence="9" id="KW-0479">Metal-binding</keyword>
<dbReference type="Pfam" id="PF13715">
    <property type="entry name" value="CarbopepD_reg_2"/>
    <property type="match status" value="1"/>
</dbReference>
<dbReference type="InterPro" id="IPR008969">
    <property type="entry name" value="CarboxyPept-like_regulatory"/>
</dbReference>
<feature type="chain" id="PRO_5045647198" description="isocitrate dehydrogenase (NADP(+))" evidence="18">
    <location>
        <begin position="22"/>
        <end position="793"/>
    </location>
</feature>
<proteinExistence type="inferred from homology"/>
<feature type="domain" description="TonB-dependent receptor plug" evidence="19">
    <location>
        <begin position="147"/>
        <end position="223"/>
    </location>
</feature>
<evidence type="ECO:0000256" key="1">
    <source>
        <dbReference type="ARBA" id="ARBA00001946"/>
    </source>
</evidence>
<dbReference type="Proteomes" id="UP001273350">
    <property type="component" value="Unassembled WGS sequence"/>
</dbReference>
<keyword evidence="12" id="KW-0560">Oxidoreductase</keyword>
<reference evidence="21 22" key="1">
    <citation type="submission" date="2023-11" db="EMBL/GenBank/DDBJ databases">
        <title>Unpublished Manusciprt.</title>
        <authorList>
            <person name="Saticioglu I.B."/>
            <person name="Ay H."/>
            <person name="Ajmi N."/>
            <person name="Altun S."/>
            <person name="Duman M."/>
        </authorList>
    </citation>
    <scope>NUCLEOTIDE SEQUENCE [LARGE SCALE GENOMIC DNA]</scope>
    <source>
        <strain evidence="21 22">Fl-318</strain>
    </source>
</reference>
<comment type="subcellular location">
    <subcellularLocation>
        <location evidence="2 17">Cell outer membrane</location>
        <topology evidence="2 17">Multi-pass membrane protein</topology>
    </subcellularLocation>
</comment>
<gene>
    <name evidence="21" type="ORF">SGQ83_04270</name>
</gene>
<evidence type="ECO:0000256" key="10">
    <source>
        <dbReference type="ARBA" id="ARBA00022842"/>
    </source>
</evidence>
<dbReference type="RefSeq" id="WP_230004978.1">
    <property type="nucleotide sequence ID" value="NZ_CP087134.1"/>
</dbReference>